<reference evidence="8" key="2">
    <citation type="submission" date="2019-07" db="EMBL/GenBank/DDBJ databases">
        <authorList>
            <person name="Yang Y."/>
            <person name="Bocs S."/>
            <person name="Baudouin L."/>
        </authorList>
    </citation>
    <scope>NUCLEOTIDE SEQUENCE</scope>
    <source>
        <tissue evidence="8">Spear leaf of Hainan Tall coconut</tissue>
    </source>
</reference>
<dbReference type="OrthoDB" id="690947at2759"/>
<dbReference type="InterPro" id="IPR016140">
    <property type="entry name" value="Bifunc_inhib/LTP/seed_store"/>
</dbReference>
<evidence type="ECO:0000313" key="9">
    <source>
        <dbReference type="Proteomes" id="UP000797356"/>
    </source>
</evidence>
<accession>A0A8K0INN1</accession>
<dbReference type="PANTHER" id="PTHR33044">
    <property type="entry name" value="BIFUNCTIONAL INHIBITOR/LIPID-TRANSFER PROTEIN/SEED STORAGE 2S ALBUMIN SUPERFAMILY PROTEIN-RELATED"/>
    <property type="match status" value="1"/>
</dbReference>
<keyword evidence="6" id="KW-0812">Transmembrane</keyword>
<evidence type="ECO:0000256" key="2">
    <source>
        <dbReference type="ARBA" id="ARBA00022729"/>
    </source>
</evidence>
<feature type="domain" description="Bifunctional inhibitor/plant lipid transfer protein/seed storage helical" evidence="7">
    <location>
        <begin position="109"/>
        <end position="199"/>
    </location>
</feature>
<dbReference type="AlphaFoldDB" id="A0A8K0INN1"/>
<protein>
    <submittedName>
        <fullName evidence="8">Putative Lipid transfer-like protein VAS</fullName>
    </submittedName>
</protein>
<keyword evidence="9" id="KW-1185">Reference proteome</keyword>
<evidence type="ECO:0000313" key="8">
    <source>
        <dbReference type="EMBL" id="KAG1362448.1"/>
    </source>
</evidence>
<dbReference type="Pfam" id="PF14368">
    <property type="entry name" value="LTP_2"/>
    <property type="match status" value="1"/>
</dbReference>
<dbReference type="SUPFAM" id="SSF47699">
    <property type="entry name" value="Bifunctional inhibitor/lipid-transfer protein/seed storage 2S albumin"/>
    <property type="match status" value="1"/>
</dbReference>
<comment type="similarity">
    <text evidence="1">Belongs to the plant LTP family.</text>
</comment>
<evidence type="ECO:0000256" key="1">
    <source>
        <dbReference type="ARBA" id="ARBA00009748"/>
    </source>
</evidence>
<dbReference type="EMBL" id="CM017881">
    <property type="protein sequence ID" value="KAG1362448.1"/>
    <property type="molecule type" value="Genomic_DNA"/>
</dbReference>
<keyword evidence="6" id="KW-0472">Membrane</keyword>
<proteinExistence type="inferred from homology"/>
<feature type="transmembrane region" description="Helical" evidence="6">
    <location>
        <begin position="226"/>
        <end position="245"/>
    </location>
</feature>
<feature type="transmembrane region" description="Helical" evidence="6">
    <location>
        <begin position="103"/>
        <end position="121"/>
    </location>
</feature>
<keyword evidence="4" id="KW-0325">Glycoprotein</keyword>
<dbReference type="Proteomes" id="UP000797356">
    <property type="component" value="Chromosome 10"/>
</dbReference>
<evidence type="ECO:0000259" key="7">
    <source>
        <dbReference type="Pfam" id="PF14368"/>
    </source>
</evidence>
<dbReference type="InterPro" id="IPR043325">
    <property type="entry name" value="LTSS"/>
</dbReference>
<keyword evidence="6" id="KW-1133">Transmembrane helix</keyword>
<sequence length="246" mass="26384">MTVHLIEFHRRVIRGRPIKSPPTPLFPGPKKRRPSLMTTGTNEKSRHGKRRGFGGTIQRAATTNGLMERAREAKLKPAEGSQFGIRENKEGRVREMGFLGQKMAAMVVAVWLVMMAAVARGQQTPTCAANLVPCSSYINNSTKPPESCCGPLKDAVKNQLPCLCALYQNSEILKALHITIDKALNLSRRCGVNSDLSACLGAAAPGSNPSPAAPAGGNGSGSAHRATWFGISGLISLFFFTWSILA</sequence>
<evidence type="ECO:0000256" key="6">
    <source>
        <dbReference type="SAM" id="Phobius"/>
    </source>
</evidence>
<evidence type="ECO:0000256" key="5">
    <source>
        <dbReference type="SAM" id="MobiDB-lite"/>
    </source>
</evidence>
<keyword evidence="3" id="KW-1015">Disulfide bond</keyword>
<dbReference type="Gene3D" id="1.10.110.10">
    <property type="entry name" value="Plant lipid-transfer and hydrophobic proteins"/>
    <property type="match status" value="1"/>
</dbReference>
<gene>
    <name evidence="8" type="ORF">COCNU_10G006670</name>
</gene>
<comment type="caution">
    <text evidence="8">The sequence shown here is derived from an EMBL/GenBank/DDBJ whole genome shotgun (WGS) entry which is preliminary data.</text>
</comment>
<feature type="region of interest" description="Disordered" evidence="5">
    <location>
        <begin position="16"/>
        <end position="52"/>
    </location>
</feature>
<keyword evidence="2" id="KW-0732">Signal</keyword>
<organism evidence="8 9">
    <name type="scientific">Cocos nucifera</name>
    <name type="common">Coconut palm</name>
    <dbReference type="NCBI Taxonomy" id="13894"/>
    <lineage>
        <taxon>Eukaryota</taxon>
        <taxon>Viridiplantae</taxon>
        <taxon>Streptophyta</taxon>
        <taxon>Embryophyta</taxon>
        <taxon>Tracheophyta</taxon>
        <taxon>Spermatophyta</taxon>
        <taxon>Magnoliopsida</taxon>
        <taxon>Liliopsida</taxon>
        <taxon>Arecaceae</taxon>
        <taxon>Arecoideae</taxon>
        <taxon>Cocoseae</taxon>
        <taxon>Attaleinae</taxon>
        <taxon>Cocos</taxon>
    </lineage>
</organism>
<reference evidence="8" key="1">
    <citation type="journal article" date="2017" name="Gigascience">
        <title>The genome draft of coconut (Cocos nucifera).</title>
        <authorList>
            <person name="Xiao Y."/>
            <person name="Xu P."/>
            <person name="Fan H."/>
            <person name="Baudouin L."/>
            <person name="Xia W."/>
            <person name="Bocs S."/>
            <person name="Xu J."/>
            <person name="Li Q."/>
            <person name="Guo A."/>
            <person name="Zhou L."/>
            <person name="Li J."/>
            <person name="Wu Y."/>
            <person name="Ma Z."/>
            <person name="Armero A."/>
            <person name="Issali A.E."/>
            <person name="Liu N."/>
            <person name="Peng M."/>
            <person name="Yang Y."/>
        </authorList>
    </citation>
    <scope>NUCLEOTIDE SEQUENCE</scope>
    <source>
        <tissue evidence="8">Spear leaf of Hainan Tall coconut</tissue>
    </source>
</reference>
<dbReference type="CDD" id="cd00010">
    <property type="entry name" value="AAI_LTSS"/>
    <property type="match status" value="1"/>
</dbReference>
<dbReference type="InterPro" id="IPR036312">
    <property type="entry name" value="Bifun_inhib/LTP/seed_sf"/>
</dbReference>
<evidence type="ECO:0000256" key="4">
    <source>
        <dbReference type="ARBA" id="ARBA00023180"/>
    </source>
</evidence>
<evidence type="ECO:0000256" key="3">
    <source>
        <dbReference type="ARBA" id="ARBA00023157"/>
    </source>
</evidence>
<name>A0A8K0INN1_COCNU</name>